<comment type="similarity">
    <text evidence="1">Belongs to the outer membrane factor (OMF) (TC 1.B.17) family.</text>
</comment>
<dbReference type="KEGG" id="pbr:PB2503_13479"/>
<dbReference type="InterPro" id="IPR010131">
    <property type="entry name" value="MdtP/NodT-like"/>
</dbReference>
<protein>
    <submittedName>
        <fullName evidence="4">Outer membrane efflux protein</fullName>
    </submittedName>
</protein>
<keyword evidence="5" id="KW-1185">Reference proteome</keyword>
<keyword evidence="3" id="KW-0732">Signal</keyword>
<evidence type="ECO:0000256" key="2">
    <source>
        <dbReference type="SAM" id="Coils"/>
    </source>
</evidence>
<dbReference type="Proteomes" id="UP000001302">
    <property type="component" value="Chromosome"/>
</dbReference>
<dbReference type="RefSeq" id="WP_013301707.1">
    <property type="nucleotide sequence ID" value="NC_014414.1"/>
</dbReference>
<proteinExistence type="inferred from homology"/>
<dbReference type="SUPFAM" id="SSF56954">
    <property type="entry name" value="Outer membrane efflux proteins (OEP)"/>
    <property type="match status" value="1"/>
</dbReference>
<dbReference type="STRING" id="314260.PB2503_13479"/>
<dbReference type="eggNOG" id="COG1538">
    <property type="taxonomic scope" value="Bacteria"/>
</dbReference>
<gene>
    <name evidence="4" type="ordered locus">PB2503_13479</name>
</gene>
<dbReference type="PANTHER" id="PTHR30203:SF24">
    <property type="entry name" value="BLR4935 PROTEIN"/>
    <property type="match status" value="1"/>
</dbReference>
<evidence type="ECO:0000256" key="3">
    <source>
        <dbReference type="SAM" id="SignalP"/>
    </source>
</evidence>
<dbReference type="GO" id="GO:0015562">
    <property type="term" value="F:efflux transmembrane transporter activity"/>
    <property type="evidence" value="ECO:0007669"/>
    <property type="project" value="InterPro"/>
</dbReference>
<sequence>MKVLIASLSGLVFLGVAAAQAPPALMPDEVLAASAAHSPAIQAAEADRRAAATLRMSARGAFDPVLSAEGRYRASGTYDGRVIETQVTQPLGPFGAEVYGRYRVSGGDFPIYEDEAFTNEAGEIKAGLLISLLKDRAIDERRWALNDARLAEREADLAALLATVSVQQRALSRYWEWLAAGEVLSVYRDQLAIAERRTDALERQVAGGAVPSIILTENDQVLARRRGLVAEARARFTEAAARLSVFYRDERGSPVTVAADRLPARWPIQSLAPAQPNEGPLPEVALLEAQLARALGLVLVKDNALRPRLDVKVELGSDLGPLGEGGISRDEPEAIVGMTFSVPLGQRTARADLERQIAKAERLRQLTRLTRDQLNAELLSLRARLEGAEAAVGFAEAEVQTATRMREAEQRRFEAGASDFFRLNLRDDAAASAQIRLVEARLAFVLAQAAYDAARVNLTAFGLDPRS</sequence>
<dbReference type="EMBL" id="CP002156">
    <property type="protein sequence ID" value="ADM10733.1"/>
    <property type="molecule type" value="Genomic_DNA"/>
</dbReference>
<organism evidence="4 5">
    <name type="scientific">Parvularcula bermudensis (strain ATCC BAA-594 / HTCC2503 / KCTC 12087)</name>
    <dbReference type="NCBI Taxonomy" id="314260"/>
    <lineage>
        <taxon>Bacteria</taxon>
        <taxon>Pseudomonadati</taxon>
        <taxon>Pseudomonadota</taxon>
        <taxon>Alphaproteobacteria</taxon>
        <taxon>Parvularculales</taxon>
        <taxon>Parvularculaceae</taxon>
        <taxon>Parvularcula</taxon>
    </lineage>
</organism>
<feature type="coiled-coil region" evidence="2">
    <location>
        <begin position="350"/>
        <end position="398"/>
    </location>
</feature>
<evidence type="ECO:0000313" key="5">
    <source>
        <dbReference type="Proteomes" id="UP000001302"/>
    </source>
</evidence>
<feature type="chain" id="PRO_5003140711" evidence="3">
    <location>
        <begin position="22"/>
        <end position="467"/>
    </location>
</feature>
<dbReference type="Gene3D" id="1.20.1600.10">
    <property type="entry name" value="Outer membrane efflux proteins (OEP)"/>
    <property type="match status" value="1"/>
</dbReference>
<accession>E0THE1</accession>
<dbReference type="InterPro" id="IPR003423">
    <property type="entry name" value="OMP_efflux"/>
</dbReference>
<evidence type="ECO:0000313" key="4">
    <source>
        <dbReference type="EMBL" id="ADM10733.1"/>
    </source>
</evidence>
<reference evidence="4 5" key="2">
    <citation type="journal article" date="2011" name="J. Bacteriol.">
        <title>Complete genome sequence of strain HTCC2503T of Parvularcula bermudensis, the type species of the order "Parvularculales" in the class Alphaproteobacteria.</title>
        <authorList>
            <person name="Oh H.M."/>
            <person name="Kang I."/>
            <person name="Vergin K.L."/>
            <person name="Kang D."/>
            <person name="Rhee K.H."/>
            <person name="Giovannoni S.J."/>
            <person name="Cho J.C."/>
        </authorList>
    </citation>
    <scope>NUCLEOTIDE SEQUENCE [LARGE SCALE GENOMIC DNA]</scope>
    <source>
        <strain evidence="5">ATCC BAA-594 / HTCC2503 / KCTC 12087</strain>
    </source>
</reference>
<name>E0THE1_PARBH</name>
<dbReference type="AlphaFoldDB" id="E0THE1"/>
<evidence type="ECO:0000256" key="1">
    <source>
        <dbReference type="ARBA" id="ARBA00007613"/>
    </source>
</evidence>
<dbReference type="HOGENOM" id="CLU_030568_1_0_5"/>
<reference evidence="5" key="1">
    <citation type="submission" date="2010-08" db="EMBL/GenBank/DDBJ databases">
        <title>Genome sequence of Parvularcula bermudensis HTCC2503.</title>
        <authorList>
            <person name="Kang D.-M."/>
            <person name="Oh H.-M."/>
            <person name="Cho J.-C."/>
        </authorList>
    </citation>
    <scope>NUCLEOTIDE SEQUENCE [LARGE SCALE GENOMIC DNA]</scope>
    <source>
        <strain evidence="5">ATCC BAA-594 / HTCC2503 / KCTC 12087</strain>
    </source>
</reference>
<keyword evidence="2" id="KW-0175">Coiled coil</keyword>
<dbReference type="PANTHER" id="PTHR30203">
    <property type="entry name" value="OUTER MEMBRANE CATION EFFLUX PROTEIN"/>
    <property type="match status" value="1"/>
</dbReference>
<feature type="signal peptide" evidence="3">
    <location>
        <begin position="1"/>
        <end position="21"/>
    </location>
</feature>
<dbReference type="OrthoDB" id="581172at2"/>
<dbReference type="Pfam" id="PF02321">
    <property type="entry name" value="OEP"/>
    <property type="match status" value="1"/>
</dbReference>